<evidence type="ECO:0000313" key="3">
    <source>
        <dbReference type="Proteomes" id="UP001151760"/>
    </source>
</evidence>
<protein>
    <submittedName>
        <fullName evidence="2">Uncharacterized protein</fullName>
    </submittedName>
</protein>
<feature type="region of interest" description="Disordered" evidence="1">
    <location>
        <begin position="270"/>
        <end position="332"/>
    </location>
</feature>
<evidence type="ECO:0000256" key="1">
    <source>
        <dbReference type="SAM" id="MobiDB-lite"/>
    </source>
</evidence>
<proteinExistence type="predicted"/>
<feature type="compositionally biased region" description="Low complexity" evidence="1">
    <location>
        <begin position="278"/>
        <end position="289"/>
    </location>
</feature>
<organism evidence="2 3">
    <name type="scientific">Tanacetum coccineum</name>
    <dbReference type="NCBI Taxonomy" id="301880"/>
    <lineage>
        <taxon>Eukaryota</taxon>
        <taxon>Viridiplantae</taxon>
        <taxon>Streptophyta</taxon>
        <taxon>Embryophyta</taxon>
        <taxon>Tracheophyta</taxon>
        <taxon>Spermatophyta</taxon>
        <taxon>Magnoliopsida</taxon>
        <taxon>eudicotyledons</taxon>
        <taxon>Gunneridae</taxon>
        <taxon>Pentapetalae</taxon>
        <taxon>asterids</taxon>
        <taxon>campanulids</taxon>
        <taxon>Asterales</taxon>
        <taxon>Asteraceae</taxon>
        <taxon>Asteroideae</taxon>
        <taxon>Anthemideae</taxon>
        <taxon>Anthemidinae</taxon>
        <taxon>Tanacetum</taxon>
    </lineage>
</organism>
<reference evidence="2" key="2">
    <citation type="submission" date="2022-01" db="EMBL/GenBank/DDBJ databases">
        <authorList>
            <person name="Yamashiro T."/>
            <person name="Shiraishi A."/>
            <person name="Satake H."/>
            <person name="Nakayama K."/>
        </authorList>
    </citation>
    <scope>NUCLEOTIDE SEQUENCE</scope>
</reference>
<sequence length="332" mass="37658">MYTMLLSKKRRLAEHPTTPEWLKHGKKLANEEQAAQIILLALHTPKKESTTDQFNIPEADLLATEEGIHTADRSRPENNPEKTPESRPLPDGDKMDEDQAGPDPGESRVALTGPNPEPTHKEFMANVYPNVHESLKFPTDEHVILDDPLNSELVARVIALETKFSDLEWKSKNLDNTTPNLGSRVFTLELRDLPHKIDETIRETVKEAVHMALQAPLRDRFRDLPEANMKEMLHQWMFESGSYKSHPEHVALYEALEASMERAQRDEFLAKKDKEAPSSSSKQKSISYSEQPVKDVPMPNDMCISDSEDIDTAHLPKIKARPDWLKPAPGGR</sequence>
<reference evidence="2" key="1">
    <citation type="journal article" date="2022" name="Int. J. Mol. Sci.">
        <title>Draft Genome of Tanacetum Coccineum: Genomic Comparison of Closely Related Tanacetum-Family Plants.</title>
        <authorList>
            <person name="Yamashiro T."/>
            <person name="Shiraishi A."/>
            <person name="Nakayama K."/>
            <person name="Satake H."/>
        </authorList>
    </citation>
    <scope>NUCLEOTIDE SEQUENCE</scope>
</reference>
<feature type="region of interest" description="Disordered" evidence="1">
    <location>
        <begin position="69"/>
        <end position="121"/>
    </location>
</feature>
<feature type="compositionally biased region" description="Basic and acidic residues" evidence="1">
    <location>
        <begin position="69"/>
        <end position="93"/>
    </location>
</feature>
<keyword evidence="3" id="KW-1185">Reference proteome</keyword>
<name>A0ABQ5I6Y4_9ASTR</name>
<evidence type="ECO:0000313" key="2">
    <source>
        <dbReference type="EMBL" id="GJT95830.1"/>
    </source>
</evidence>
<accession>A0ABQ5I6Y4</accession>
<gene>
    <name evidence="2" type="ORF">Tco_1091348</name>
</gene>
<dbReference type="EMBL" id="BQNB010020426">
    <property type="protein sequence ID" value="GJT95830.1"/>
    <property type="molecule type" value="Genomic_DNA"/>
</dbReference>
<dbReference type="Proteomes" id="UP001151760">
    <property type="component" value="Unassembled WGS sequence"/>
</dbReference>
<comment type="caution">
    <text evidence="2">The sequence shown here is derived from an EMBL/GenBank/DDBJ whole genome shotgun (WGS) entry which is preliminary data.</text>
</comment>